<sequence length="230" mass="24085">MAFSGTLGAKRGERRLLLLSDIGAGLMTKKRLSPWICAADDAPLRIRLASASPRRLELMRQMGLDPVAGGVDCDETPLPGETAPAYVLRLALEKARLGAQAGDADYCLGSDTSVVLAGEILGKPADADAALVMLTALAGRQHQVMTAVAWVRVADGAERSAVVTTDVWMRAATPAQLSAYIDSGEPMDKAGAYGIQGLGGYLVTRIEGSYTGVVGLPVAETLEMLSELMP</sequence>
<comment type="caution">
    <text evidence="5">The sequence shown here is derived from an EMBL/GenBank/DDBJ whole genome shotgun (WGS) entry which is preliminary data.</text>
</comment>
<dbReference type="PIRSF" id="PIRSF006305">
    <property type="entry name" value="Maf"/>
    <property type="match status" value="1"/>
</dbReference>
<dbReference type="EC" id="3.6.1.9" evidence="4"/>
<feature type="site" description="Important for substrate specificity" evidence="4">
    <location>
        <position position="54"/>
    </location>
</feature>
<dbReference type="GO" id="GO:0036221">
    <property type="term" value="F:UTP diphosphatase activity"/>
    <property type="evidence" value="ECO:0007669"/>
    <property type="project" value="RHEA"/>
</dbReference>
<dbReference type="Pfam" id="PF02545">
    <property type="entry name" value="Maf"/>
    <property type="match status" value="1"/>
</dbReference>
<evidence type="ECO:0000313" key="6">
    <source>
        <dbReference type="Proteomes" id="UP000194003"/>
    </source>
</evidence>
<dbReference type="InterPro" id="IPR029001">
    <property type="entry name" value="ITPase-like_fam"/>
</dbReference>
<dbReference type="STRING" id="1434232.MAIT1_01608"/>
<dbReference type="HAMAP" id="MF_00528">
    <property type="entry name" value="Maf"/>
    <property type="match status" value="1"/>
</dbReference>
<evidence type="ECO:0000313" key="5">
    <source>
        <dbReference type="EMBL" id="OSM01602.1"/>
    </source>
</evidence>
<dbReference type="SUPFAM" id="SSF52972">
    <property type="entry name" value="ITPase-like"/>
    <property type="match status" value="1"/>
</dbReference>
<dbReference type="AlphaFoldDB" id="A0A1Y2K0V1"/>
<comment type="function">
    <text evidence="4">Nucleoside triphosphate pyrophosphatase that hydrolyzes dTTP and UTP. May have a dual role in cell division arrest and in preventing the incorporation of modified nucleotides into cellular nucleic acids.</text>
</comment>
<keyword evidence="2 4" id="KW-0378">Hydrolase</keyword>
<evidence type="ECO:0000256" key="4">
    <source>
        <dbReference type="HAMAP-Rule" id="MF_00528"/>
    </source>
</evidence>
<dbReference type="EMBL" id="LVJN01000020">
    <property type="protein sequence ID" value="OSM01602.1"/>
    <property type="molecule type" value="Genomic_DNA"/>
</dbReference>
<feature type="active site" description="Proton acceptor" evidence="4">
    <location>
        <position position="111"/>
    </location>
</feature>
<dbReference type="CDD" id="cd00555">
    <property type="entry name" value="Maf"/>
    <property type="match status" value="1"/>
</dbReference>
<comment type="catalytic activity">
    <reaction evidence="4">
        <text>UTP + H2O = UMP + diphosphate + H(+)</text>
        <dbReference type="Rhea" id="RHEA:29395"/>
        <dbReference type="ChEBI" id="CHEBI:15377"/>
        <dbReference type="ChEBI" id="CHEBI:15378"/>
        <dbReference type="ChEBI" id="CHEBI:33019"/>
        <dbReference type="ChEBI" id="CHEBI:46398"/>
        <dbReference type="ChEBI" id="CHEBI:57865"/>
        <dbReference type="EC" id="3.6.1.9"/>
    </reaction>
</comment>
<protein>
    <recommendedName>
        <fullName evidence="4">dTTP/UTP pyrophosphatase</fullName>
        <shortName evidence="4">dTTPase/UTPase</shortName>
        <ecNumber evidence="4">3.6.1.9</ecNumber>
    </recommendedName>
    <alternativeName>
        <fullName evidence="4">Nucleoside triphosphate pyrophosphatase</fullName>
    </alternativeName>
    <alternativeName>
        <fullName evidence="4">Nucleotide pyrophosphatase</fullName>
        <shortName evidence="4">Nucleotide PPase</shortName>
    </alternativeName>
</protein>
<dbReference type="PANTHER" id="PTHR43213">
    <property type="entry name" value="BIFUNCTIONAL DTTP/UTP PYROPHOSPHATASE/METHYLTRANSFERASE PROTEIN-RELATED"/>
    <property type="match status" value="1"/>
</dbReference>
<dbReference type="Gene3D" id="3.90.950.10">
    <property type="match status" value="1"/>
</dbReference>
<comment type="catalytic activity">
    <reaction evidence="4">
        <text>dTTP + H2O = dTMP + diphosphate + H(+)</text>
        <dbReference type="Rhea" id="RHEA:28534"/>
        <dbReference type="ChEBI" id="CHEBI:15377"/>
        <dbReference type="ChEBI" id="CHEBI:15378"/>
        <dbReference type="ChEBI" id="CHEBI:33019"/>
        <dbReference type="ChEBI" id="CHEBI:37568"/>
        <dbReference type="ChEBI" id="CHEBI:63528"/>
        <dbReference type="EC" id="3.6.1.9"/>
    </reaction>
</comment>
<evidence type="ECO:0000256" key="1">
    <source>
        <dbReference type="ARBA" id="ARBA00001968"/>
    </source>
</evidence>
<dbReference type="Proteomes" id="UP000194003">
    <property type="component" value="Unassembled WGS sequence"/>
</dbReference>
<organism evidence="5 6">
    <name type="scientific">Magnetofaba australis IT-1</name>
    <dbReference type="NCBI Taxonomy" id="1434232"/>
    <lineage>
        <taxon>Bacteria</taxon>
        <taxon>Pseudomonadati</taxon>
        <taxon>Pseudomonadota</taxon>
        <taxon>Magnetococcia</taxon>
        <taxon>Magnetococcales</taxon>
        <taxon>Magnetococcaceae</taxon>
        <taxon>Magnetofaba</taxon>
    </lineage>
</organism>
<comment type="cofactor">
    <cofactor evidence="1 4">
        <name>a divalent metal cation</name>
        <dbReference type="ChEBI" id="CHEBI:60240"/>
    </cofactor>
</comment>
<comment type="caution">
    <text evidence="4">Lacks conserved residue(s) required for the propagation of feature annotation.</text>
</comment>
<evidence type="ECO:0000256" key="2">
    <source>
        <dbReference type="ARBA" id="ARBA00022801"/>
    </source>
</evidence>
<name>A0A1Y2K0V1_9PROT</name>
<dbReference type="GO" id="GO:0036218">
    <property type="term" value="F:dTTP diphosphatase activity"/>
    <property type="evidence" value="ECO:0007669"/>
    <property type="project" value="RHEA"/>
</dbReference>
<evidence type="ECO:0000256" key="3">
    <source>
        <dbReference type="ARBA" id="ARBA00023080"/>
    </source>
</evidence>
<comment type="subcellular location">
    <subcellularLocation>
        <location evidence="4">Cytoplasm</location>
    </subcellularLocation>
</comment>
<feature type="site" description="Important for substrate specificity" evidence="4">
    <location>
        <position position="112"/>
    </location>
</feature>
<accession>A0A1Y2K0V1</accession>
<dbReference type="GO" id="GO:0005737">
    <property type="term" value="C:cytoplasm"/>
    <property type="evidence" value="ECO:0007669"/>
    <property type="project" value="UniProtKB-SubCell"/>
</dbReference>
<dbReference type="InterPro" id="IPR003697">
    <property type="entry name" value="Maf-like"/>
</dbReference>
<dbReference type="GO" id="GO:0009117">
    <property type="term" value="P:nucleotide metabolic process"/>
    <property type="evidence" value="ECO:0007669"/>
    <property type="project" value="UniProtKB-KW"/>
</dbReference>
<gene>
    <name evidence="5" type="ORF">MAIT1_01608</name>
</gene>
<dbReference type="PANTHER" id="PTHR43213:SF5">
    <property type="entry name" value="BIFUNCTIONAL DTTP_UTP PYROPHOSPHATASE_METHYLTRANSFERASE PROTEIN-RELATED"/>
    <property type="match status" value="1"/>
</dbReference>
<keyword evidence="6" id="KW-1185">Reference proteome</keyword>
<comment type="similarity">
    <text evidence="4">Belongs to the Maf family. YhdE subfamily.</text>
</comment>
<feature type="site" description="Important for substrate specificity" evidence="4">
    <location>
        <position position="196"/>
    </location>
</feature>
<reference evidence="5 6" key="1">
    <citation type="journal article" date="2016" name="BMC Genomics">
        <title>Combined genomic and structural analyses of a cultured magnetotactic bacterium reveals its niche adaptation to a dynamic environment.</title>
        <authorList>
            <person name="Araujo A.C."/>
            <person name="Morillo V."/>
            <person name="Cypriano J."/>
            <person name="Teixeira L.C."/>
            <person name="Leao P."/>
            <person name="Lyra S."/>
            <person name="Almeida L.G."/>
            <person name="Bazylinski D.A."/>
            <person name="Vasconcellos A.T."/>
            <person name="Abreu F."/>
            <person name="Lins U."/>
        </authorList>
    </citation>
    <scope>NUCLEOTIDE SEQUENCE [LARGE SCALE GENOMIC DNA]</scope>
    <source>
        <strain evidence="5 6">IT-1</strain>
    </source>
</reference>
<keyword evidence="4" id="KW-0963">Cytoplasm</keyword>
<dbReference type="NCBIfam" id="TIGR00172">
    <property type="entry name" value="maf"/>
    <property type="match status" value="1"/>
</dbReference>
<keyword evidence="3 4" id="KW-0546">Nucleotide metabolism</keyword>
<proteinExistence type="inferred from homology"/>